<reference evidence="1" key="1">
    <citation type="submission" date="2021-08" db="EMBL/GenBank/DDBJ databases">
        <title>WGS assembly of Ceratopteris richardii.</title>
        <authorList>
            <person name="Marchant D.B."/>
            <person name="Chen G."/>
            <person name="Jenkins J."/>
            <person name="Shu S."/>
            <person name="Leebens-Mack J."/>
            <person name="Grimwood J."/>
            <person name="Schmutz J."/>
            <person name="Soltis P."/>
            <person name="Soltis D."/>
            <person name="Chen Z.-H."/>
        </authorList>
    </citation>
    <scope>NUCLEOTIDE SEQUENCE</scope>
    <source>
        <strain evidence="1">Whitten #5841</strain>
        <tissue evidence="1">Leaf</tissue>
    </source>
</reference>
<gene>
    <name evidence="1" type="ORF">KP509_19G022000</name>
</gene>
<sequence length="32" mass="3607">MVWSTLVCPGGKLNPKTELSYSFEGWISYLLS</sequence>
<evidence type="ECO:0000313" key="2">
    <source>
        <dbReference type="Proteomes" id="UP000825935"/>
    </source>
</evidence>
<evidence type="ECO:0000313" key="1">
    <source>
        <dbReference type="EMBL" id="KAH7351956.1"/>
    </source>
</evidence>
<keyword evidence="2" id="KW-1185">Reference proteome</keyword>
<protein>
    <submittedName>
        <fullName evidence="1">Uncharacterized protein</fullName>
    </submittedName>
</protein>
<name>A0A8T2SIF7_CERRI</name>
<comment type="caution">
    <text evidence="1">The sequence shown here is derived from an EMBL/GenBank/DDBJ whole genome shotgun (WGS) entry which is preliminary data.</text>
</comment>
<accession>A0A8T2SIF7</accession>
<proteinExistence type="predicted"/>
<dbReference type="AlphaFoldDB" id="A0A8T2SIF7"/>
<dbReference type="OrthoDB" id="1902212at2759"/>
<organism evidence="1 2">
    <name type="scientific">Ceratopteris richardii</name>
    <name type="common">Triangle waterfern</name>
    <dbReference type="NCBI Taxonomy" id="49495"/>
    <lineage>
        <taxon>Eukaryota</taxon>
        <taxon>Viridiplantae</taxon>
        <taxon>Streptophyta</taxon>
        <taxon>Embryophyta</taxon>
        <taxon>Tracheophyta</taxon>
        <taxon>Polypodiopsida</taxon>
        <taxon>Polypodiidae</taxon>
        <taxon>Polypodiales</taxon>
        <taxon>Pteridineae</taxon>
        <taxon>Pteridaceae</taxon>
        <taxon>Parkerioideae</taxon>
        <taxon>Ceratopteris</taxon>
    </lineage>
</organism>
<dbReference type="Proteomes" id="UP000825935">
    <property type="component" value="Chromosome 19"/>
</dbReference>
<dbReference type="EMBL" id="CM035424">
    <property type="protein sequence ID" value="KAH7351956.1"/>
    <property type="molecule type" value="Genomic_DNA"/>
</dbReference>